<dbReference type="GO" id="GO:0046872">
    <property type="term" value="F:metal ion binding"/>
    <property type="evidence" value="ECO:0007669"/>
    <property type="project" value="UniProtKB-KW"/>
</dbReference>
<dbReference type="InterPro" id="IPR036851">
    <property type="entry name" value="Chloroperoxidase-like_sf"/>
</dbReference>
<keyword evidence="2" id="KW-0575">Peroxidase</keyword>
<dbReference type="GO" id="GO:0004601">
    <property type="term" value="F:peroxidase activity"/>
    <property type="evidence" value="ECO:0007669"/>
    <property type="project" value="UniProtKB-KW"/>
</dbReference>
<keyword evidence="5" id="KW-0560">Oxidoreductase</keyword>
<dbReference type="PANTHER" id="PTHR33577:SF9">
    <property type="entry name" value="PEROXIDASE STCC"/>
    <property type="match status" value="1"/>
</dbReference>
<dbReference type="PROSITE" id="PS51405">
    <property type="entry name" value="HEME_HALOPEROXIDASE"/>
    <property type="match status" value="1"/>
</dbReference>
<dbReference type="Pfam" id="PF01328">
    <property type="entry name" value="Peroxidase_2"/>
    <property type="match status" value="1"/>
</dbReference>
<name>A0A8H7XXM8_PSICU</name>
<comment type="cofactor">
    <cofactor evidence="1">
        <name>heme b</name>
        <dbReference type="ChEBI" id="CHEBI:60344"/>
    </cofactor>
</comment>
<dbReference type="SUPFAM" id="SSF47571">
    <property type="entry name" value="Cloroperoxidase"/>
    <property type="match status" value="1"/>
</dbReference>
<evidence type="ECO:0000259" key="9">
    <source>
        <dbReference type="PROSITE" id="PS51405"/>
    </source>
</evidence>
<dbReference type="EMBL" id="JAFIQS010000007">
    <property type="protein sequence ID" value="KAG5167559.1"/>
    <property type="molecule type" value="Genomic_DNA"/>
</dbReference>
<evidence type="ECO:0000256" key="1">
    <source>
        <dbReference type="ARBA" id="ARBA00001970"/>
    </source>
</evidence>
<organism evidence="10">
    <name type="scientific">Psilocybe cubensis</name>
    <name type="common">Psychedelic mushroom</name>
    <name type="synonym">Stropharia cubensis</name>
    <dbReference type="NCBI Taxonomy" id="181762"/>
    <lineage>
        <taxon>Eukaryota</taxon>
        <taxon>Fungi</taxon>
        <taxon>Dikarya</taxon>
        <taxon>Basidiomycota</taxon>
        <taxon>Agaricomycotina</taxon>
        <taxon>Agaricomycetes</taxon>
        <taxon>Agaricomycetidae</taxon>
        <taxon>Agaricales</taxon>
        <taxon>Agaricineae</taxon>
        <taxon>Strophariaceae</taxon>
        <taxon>Psilocybe</taxon>
    </lineage>
</organism>
<keyword evidence="3" id="KW-0349">Heme</keyword>
<evidence type="ECO:0000256" key="4">
    <source>
        <dbReference type="ARBA" id="ARBA00022723"/>
    </source>
</evidence>
<feature type="domain" description="Heme haloperoxidase family profile" evidence="9">
    <location>
        <begin position="14"/>
        <end position="285"/>
    </location>
</feature>
<reference evidence="10" key="1">
    <citation type="submission" date="2021-02" db="EMBL/GenBank/DDBJ databases">
        <title>Psilocybe cubensis genome.</title>
        <authorList>
            <person name="Mckernan K.J."/>
            <person name="Crawford S."/>
            <person name="Trippe A."/>
            <person name="Kane L.T."/>
            <person name="Mclaughlin S."/>
        </authorList>
    </citation>
    <scope>NUCLEOTIDE SEQUENCE [LARGE SCALE GENOMIC DNA]</scope>
    <source>
        <strain evidence="10">MGC-MH-2018</strain>
    </source>
</reference>
<protein>
    <recommendedName>
        <fullName evidence="9">Heme haloperoxidase family profile domain-containing protein</fullName>
    </recommendedName>
</protein>
<dbReference type="InterPro" id="IPR000028">
    <property type="entry name" value="Chloroperoxidase"/>
</dbReference>
<feature type="transmembrane region" description="Helical" evidence="8">
    <location>
        <begin position="64"/>
        <end position="85"/>
    </location>
</feature>
<dbReference type="OrthoDB" id="407298at2759"/>
<keyword evidence="4" id="KW-0479">Metal-binding</keyword>
<accession>A0A8H7XXM8</accession>
<evidence type="ECO:0000256" key="5">
    <source>
        <dbReference type="ARBA" id="ARBA00023002"/>
    </source>
</evidence>
<proteinExistence type="inferred from homology"/>
<evidence type="ECO:0000256" key="8">
    <source>
        <dbReference type="SAM" id="Phobius"/>
    </source>
</evidence>
<dbReference type="PANTHER" id="PTHR33577">
    <property type="entry name" value="STERIGMATOCYSTIN BIOSYNTHESIS PEROXIDASE STCC-RELATED"/>
    <property type="match status" value="1"/>
</dbReference>
<comment type="caution">
    <text evidence="10">The sequence shown here is derived from an EMBL/GenBank/DDBJ whole genome shotgun (WGS) entry which is preliminary data.</text>
</comment>
<evidence type="ECO:0000256" key="3">
    <source>
        <dbReference type="ARBA" id="ARBA00022617"/>
    </source>
</evidence>
<gene>
    <name evidence="10" type="ORF">JR316_007910</name>
</gene>
<evidence type="ECO:0000313" key="10">
    <source>
        <dbReference type="EMBL" id="KAG5167559.1"/>
    </source>
</evidence>
<evidence type="ECO:0000256" key="7">
    <source>
        <dbReference type="ARBA" id="ARBA00025795"/>
    </source>
</evidence>
<comment type="similarity">
    <text evidence="7">Belongs to the chloroperoxidase family.</text>
</comment>
<keyword evidence="8" id="KW-0472">Membrane</keyword>
<dbReference type="AlphaFoldDB" id="A0A8H7XXM8"/>
<evidence type="ECO:0000256" key="6">
    <source>
        <dbReference type="ARBA" id="ARBA00023004"/>
    </source>
</evidence>
<dbReference type="Gene3D" id="1.10.489.10">
    <property type="entry name" value="Chloroperoxidase-like"/>
    <property type="match status" value="1"/>
</dbReference>
<evidence type="ECO:0000256" key="2">
    <source>
        <dbReference type="ARBA" id="ARBA00022559"/>
    </source>
</evidence>
<keyword evidence="8" id="KW-0812">Transmembrane</keyword>
<sequence length="297" mass="33110">MTSSQRKLLNTAQSKYEFRTCPTNGSRSPCPALNSLANHGFISRDGKNLAFMELVHAMVLVYNLTYPLAFLLAIVGFVTCGHISLSRPPRTTTPKMEPSGFLRRSLSVVLRPINTPFFFYPRLVLDLSSLSSRGKLKITHDAAFVHPDSIPSVTPDVILLEDLLQYASQRRHESFGDSEGGLSYIDIAKFHARRVKNAPRPLSSIHQQISLGECALTWEALRGYQCHSGSDAHDRRTYSLKGGLDGVIPVSRLRQWFGEERLPDGWWDDEGVRPHAPIGIIEARLLADLMGKIASEN</sequence>
<keyword evidence="8" id="KW-1133">Transmembrane helix</keyword>
<keyword evidence="6" id="KW-0408">Iron</keyword>